<reference evidence="1 2" key="1">
    <citation type="submission" date="2014-02" db="EMBL/GenBank/DDBJ databases">
        <title>The small core and large imbalanced accessory genome model reveals a collaborative survival strategy of Sorangium cellulosum strains in nature.</title>
        <authorList>
            <person name="Han K."/>
            <person name="Peng R."/>
            <person name="Blom J."/>
            <person name="Li Y.-Z."/>
        </authorList>
    </citation>
    <scope>NUCLEOTIDE SEQUENCE [LARGE SCALE GENOMIC DNA]</scope>
    <source>
        <strain evidence="1 2">So0011-07</strain>
    </source>
</reference>
<proteinExistence type="predicted"/>
<organism evidence="1 2">
    <name type="scientific">Sorangium cellulosum</name>
    <name type="common">Polyangium cellulosum</name>
    <dbReference type="NCBI Taxonomy" id="56"/>
    <lineage>
        <taxon>Bacteria</taxon>
        <taxon>Pseudomonadati</taxon>
        <taxon>Myxococcota</taxon>
        <taxon>Polyangia</taxon>
        <taxon>Polyangiales</taxon>
        <taxon>Polyangiaceae</taxon>
        <taxon>Sorangium</taxon>
    </lineage>
</organism>
<name>A0A150RNH3_SORCE</name>
<protein>
    <submittedName>
        <fullName evidence="1">Uncharacterized protein</fullName>
    </submittedName>
</protein>
<sequence>MSERANRGDPWRAPFFVEALDPGHEDGPQAMSAHVDLPELRAVVGLNGPETERSCRTDIYQARRIAP</sequence>
<accession>A0A150RNH3</accession>
<comment type="caution">
    <text evidence="1">The sequence shown here is derived from an EMBL/GenBank/DDBJ whole genome shotgun (WGS) entry which is preliminary data.</text>
</comment>
<evidence type="ECO:0000313" key="1">
    <source>
        <dbReference type="EMBL" id="KYF81278.1"/>
    </source>
</evidence>
<evidence type="ECO:0000313" key="2">
    <source>
        <dbReference type="Proteomes" id="UP000075635"/>
    </source>
</evidence>
<gene>
    <name evidence="1" type="ORF">BE17_33590</name>
</gene>
<dbReference type="EMBL" id="JEMB01002421">
    <property type="protein sequence ID" value="KYF81278.1"/>
    <property type="molecule type" value="Genomic_DNA"/>
</dbReference>
<dbReference type="Proteomes" id="UP000075635">
    <property type="component" value="Unassembled WGS sequence"/>
</dbReference>
<dbReference type="AlphaFoldDB" id="A0A150RNH3"/>